<protein>
    <submittedName>
        <fullName evidence="2">Uncharacterized protein</fullName>
    </submittedName>
</protein>
<organism evidence="2">
    <name type="scientific">Octopus bimaculoides</name>
    <name type="common">California two-spotted octopus</name>
    <dbReference type="NCBI Taxonomy" id="37653"/>
    <lineage>
        <taxon>Eukaryota</taxon>
        <taxon>Metazoa</taxon>
        <taxon>Spiralia</taxon>
        <taxon>Lophotrochozoa</taxon>
        <taxon>Mollusca</taxon>
        <taxon>Cephalopoda</taxon>
        <taxon>Coleoidea</taxon>
        <taxon>Octopodiformes</taxon>
        <taxon>Octopoda</taxon>
        <taxon>Incirrata</taxon>
        <taxon>Octopodidae</taxon>
        <taxon>Octopus</taxon>
    </lineage>
</organism>
<reference evidence="2" key="1">
    <citation type="submission" date="2015-07" db="EMBL/GenBank/DDBJ databases">
        <title>MeaNS - Measles Nucleotide Surveillance Program.</title>
        <authorList>
            <person name="Tran T."/>
            <person name="Druce J."/>
        </authorList>
    </citation>
    <scope>NUCLEOTIDE SEQUENCE</scope>
    <source>
        <strain evidence="2">UCB-OBI-ISO-001</strain>
        <tissue evidence="2">Gonad</tissue>
    </source>
</reference>
<evidence type="ECO:0000256" key="1">
    <source>
        <dbReference type="SAM" id="MobiDB-lite"/>
    </source>
</evidence>
<feature type="compositionally biased region" description="Basic residues" evidence="1">
    <location>
        <begin position="36"/>
        <end position="60"/>
    </location>
</feature>
<dbReference type="EMBL" id="KQ430963">
    <property type="protein sequence ID" value="KOF63429.1"/>
    <property type="molecule type" value="Genomic_DNA"/>
</dbReference>
<dbReference type="AlphaFoldDB" id="A0A0L8FIC8"/>
<name>A0A0L8FIC8_OCTBM</name>
<sequence length="67" mass="8102">FNGDGFRQISIGWVNVDVEGTLVMKVGQEREEQKQGGRRRRIRRRRGRRRKRRGRRRKKGGKEIRNK</sequence>
<feature type="region of interest" description="Disordered" evidence="1">
    <location>
        <begin position="29"/>
        <end position="67"/>
    </location>
</feature>
<feature type="non-terminal residue" evidence="2">
    <location>
        <position position="1"/>
    </location>
</feature>
<gene>
    <name evidence="2" type="ORF">OCBIM_22019096mg</name>
</gene>
<evidence type="ECO:0000313" key="2">
    <source>
        <dbReference type="EMBL" id="KOF63429.1"/>
    </source>
</evidence>
<accession>A0A0L8FIC8</accession>
<proteinExistence type="predicted"/>